<sequence>MAREKGPFQVNGGITTFFPDFTLAVQNRQATIFEEPDEVWAWLEAFHKGSADITQIDHKQPRRRGKKRHIRVAIKDRKVTKPTNKQARQGRRAALQAASPLTETKSWEDGLRSEPESQNGEDSTDTELKISGAAVSPMSLPNHRKTSFKLRGLATPRTCRTAMTGLDAGKDPDGLTQHFPLAPPPHTPELRPDDCNNCLYTSYEGLGRRHLLACSGDRELGNV</sequence>
<comment type="caution">
    <text evidence="2">The sequence shown here is derived from an EMBL/GenBank/DDBJ whole genome shotgun (WGS) entry which is preliminary data.</text>
</comment>
<dbReference type="AlphaFoldDB" id="A0AAV7PMT5"/>
<feature type="region of interest" description="Disordered" evidence="1">
    <location>
        <begin position="78"/>
        <end position="126"/>
    </location>
</feature>
<feature type="compositionally biased region" description="Basic and acidic residues" evidence="1">
    <location>
        <begin position="105"/>
        <end position="115"/>
    </location>
</feature>
<protein>
    <submittedName>
        <fullName evidence="2">Uncharacterized protein</fullName>
    </submittedName>
</protein>
<dbReference type="Proteomes" id="UP001066276">
    <property type="component" value="Chromosome 7"/>
</dbReference>
<evidence type="ECO:0000313" key="2">
    <source>
        <dbReference type="EMBL" id="KAJ1127818.1"/>
    </source>
</evidence>
<dbReference type="EMBL" id="JANPWB010000011">
    <property type="protein sequence ID" value="KAJ1127818.1"/>
    <property type="molecule type" value="Genomic_DNA"/>
</dbReference>
<evidence type="ECO:0000256" key="1">
    <source>
        <dbReference type="SAM" id="MobiDB-lite"/>
    </source>
</evidence>
<keyword evidence="3" id="KW-1185">Reference proteome</keyword>
<reference evidence="2" key="1">
    <citation type="journal article" date="2022" name="bioRxiv">
        <title>Sequencing and chromosome-scale assembly of the giantPleurodeles waltlgenome.</title>
        <authorList>
            <person name="Brown T."/>
            <person name="Elewa A."/>
            <person name="Iarovenko S."/>
            <person name="Subramanian E."/>
            <person name="Araus A.J."/>
            <person name="Petzold A."/>
            <person name="Susuki M."/>
            <person name="Suzuki K.-i.T."/>
            <person name="Hayashi T."/>
            <person name="Toyoda A."/>
            <person name="Oliveira C."/>
            <person name="Osipova E."/>
            <person name="Leigh N.D."/>
            <person name="Simon A."/>
            <person name="Yun M.H."/>
        </authorList>
    </citation>
    <scope>NUCLEOTIDE SEQUENCE</scope>
    <source>
        <strain evidence="2">20211129_DDA</strain>
        <tissue evidence="2">Liver</tissue>
    </source>
</reference>
<proteinExistence type="predicted"/>
<accession>A0AAV7PMT5</accession>
<name>A0AAV7PMT5_PLEWA</name>
<organism evidence="2 3">
    <name type="scientific">Pleurodeles waltl</name>
    <name type="common">Iberian ribbed newt</name>
    <dbReference type="NCBI Taxonomy" id="8319"/>
    <lineage>
        <taxon>Eukaryota</taxon>
        <taxon>Metazoa</taxon>
        <taxon>Chordata</taxon>
        <taxon>Craniata</taxon>
        <taxon>Vertebrata</taxon>
        <taxon>Euteleostomi</taxon>
        <taxon>Amphibia</taxon>
        <taxon>Batrachia</taxon>
        <taxon>Caudata</taxon>
        <taxon>Salamandroidea</taxon>
        <taxon>Salamandridae</taxon>
        <taxon>Pleurodelinae</taxon>
        <taxon>Pleurodeles</taxon>
    </lineage>
</organism>
<evidence type="ECO:0000313" key="3">
    <source>
        <dbReference type="Proteomes" id="UP001066276"/>
    </source>
</evidence>
<gene>
    <name evidence="2" type="ORF">NDU88_006211</name>
</gene>